<dbReference type="GO" id="GO:0020037">
    <property type="term" value="F:heme binding"/>
    <property type="evidence" value="ECO:0007669"/>
    <property type="project" value="InterPro"/>
</dbReference>
<dbReference type="GO" id="GO:0004497">
    <property type="term" value="F:monooxygenase activity"/>
    <property type="evidence" value="ECO:0007669"/>
    <property type="project" value="UniProtKB-KW"/>
</dbReference>
<dbReference type="PRINTS" id="PR00463">
    <property type="entry name" value="EP450I"/>
</dbReference>
<dbReference type="EMBL" id="CAJMWX010001191">
    <property type="protein sequence ID" value="CAE6473578.1"/>
    <property type="molecule type" value="Genomic_DNA"/>
</dbReference>
<organism evidence="9 10">
    <name type="scientific">Rhizoctonia solani</name>
    <dbReference type="NCBI Taxonomy" id="456999"/>
    <lineage>
        <taxon>Eukaryota</taxon>
        <taxon>Fungi</taxon>
        <taxon>Dikarya</taxon>
        <taxon>Basidiomycota</taxon>
        <taxon>Agaricomycotina</taxon>
        <taxon>Agaricomycetes</taxon>
        <taxon>Cantharellales</taxon>
        <taxon>Ceratobasidiaceae</taxon>
        <taxon>Rhizoctonia</taxon>
    </lineage>
</organism>
<keyword evidence="4" id="KW-0349">Heme</keyword>
<evidence type="ECO:0000256" key="2">
    <source>
        <dbReference type="ARBA" id="ARBA00005179"/>
    </source>
</evidence>
<dbReference type="Pfam" id="PF00067">
    <property type="entry name" value="p450"/>
    <property type="match status" value="1"/>
</dbReference>
<dbReference type="InterPro" id="IPR036396">
    <property type="entry name" value="Cyt_P450_sf"/>
</dbReference>
<reference evidence="9" key="1">
    <citation type="submission" date="2021-01" db="EMBL/GenBank/DDBJ databases">
        <authorList>
            <person name="Kaushik A."/>
        </authorList>
    </citation>
    <scope>NUCLEOTIDE SEQUENCE</scope>
    <source>
        <strain evidence="9">AG4-R118</strain>
    </source>
</reference>
<evidence type="ECO:0000256" key="3">
    <source>
        <dbReference type="ARBA" id="ARBA00010617"/>
    </source>
</evidence>
<comment type="pathway">
    <text evidence="2">Secondary metabolite biosynthesis.</text>
</comment>
<keyword evidence="8" id="KW-0503">Monooxygenase</keyword>
<evidence type="ECO:0000256" key="8">
    <source>
        <dbReference type="ARBA" id="ARBA00023033"/>
    </source>
</evidence>
<evidence type="ECO:0000256" key="7">
    <source>
        <dbReference type="ARBA" id="ARBA00023004"/>
    </source>
</evidence>
<gene>
    <name evidence="9" type="ORF">RDB_LOCUS111528</name>
</gene>
<evidence type="ECO:0000313" key="9">
    <source>
        <dbReference type="EMBL" id="CAE6473578.1"/>
    </source>
</evidence>
<keyword evidence="5" id="KW-0479">Metal-binding</keyword>
<evidence type="ECO:0000313" key="10">
    <source>
        <dbReference type="Proteomes" id="UP000663888"/>
    </source>
</evidence>
<sequence>MTEETLAQVKYLCIYPTKNWSFIGGCSGLIFAGHDTTSDGLARTLHLLAQHPDVQAQLRAEVMEAHGIYGKDLDYDQLNALKYLDAVCRESLRLWSPSQLTERITMKDWNLPLHYPVKLKDGKRIIKNLHVPKGTHMYLSLGSANRDKQTWGEDAEQFNPDRWLQPLLVPSSVAESKIPGVYSNLMTRGNSITSTMRSTNTQTG</sequence>
<dbReference type="PANTHER" id="PTHR24305:SF166">
    <property type="entry name" value="CYTOCHROME P450 12A4, MITOCHONDRIAL-RELATED"/>
    <property type="match status" value="1"/>
</dbReference>
<dbReference type="Proteomes" id="UP000663888">
    <property type="component" value="Unassembled WGS sequence"/>
</dbReference>
<protein>
    <submittedName>
        <fullName evidence="9">Uncharacterized protein</fullName>
    </submittedName>
</protein>
<name>A0A8H3GZE5_9AGAM</name>
<evidence type="ECO:0000256" key="6">
    <source>
        <dbReference type="ARBA" id="ARBA00023002"/>
    </source>
</evidence>
<evidence type="ECO:0000256" key="5">
    <source>
        <dbReference type="ARBA" id="ARBA00022723"/>
    </source>
</evidence>
<dbReference type="SUPFAM" id="SSF48264">
    <property type="entry name" value="Cytochrome P450"/>
    <property type="match status" value="1"/>
</dbReference>
<dbReference type="PANTHER" id="PTHR24305">
    <property type="entry name" value="CYTOCHROME P450"/>
    <property type="match status" value="1"/>
</dbReference>
<keyword evidence="7" id="KW-0408">Iron</keyword>
<proteinExistence type="inferred from homology"/>
<evidence type="ECO:0000256" key="1">
    <source>
        <dbReference type="ARBA" id="ARBA00001971"/>
    </source>
</evidence>
<accession>A0A8H3GZE5</accession>
<dbReference type="Gene3D" id="1.10.630.10">
    <property type="entry name" value="Cytochrome P450"/>
    <property type="match status" value="1"/>
</dbReference>
<dbReference type="AlphaFoldDB" id="A0A8H3GZE5"/>
<dbReference type="GO" id="GO:0005506">
    <property type="term" value="F:iron ion binding"/>
    <property type="evidence" value="ECO:0007669"/>
    <property type="project" value="InterPro"/>
</dbReference>
<dbReference type="GO" id="GO:0016705">
    <property type="term" value="F:oxidoreductase activity, acting on paired donors, with incorporation or reduction of molecular oxygen"/>
    <property type="evidence" value="ECO:0007669"/>
    <property type="project" value="InterPro"/>
</dbReference>
<dbReference type="InterPro" id="IPR002401">
    <property type="entry name" value="Cyt_P450_E_grp-I"/>
</dbReference>
<evidence type="ECO:0000256" key="4">
    <source>
        <dbReference type="ARBA" id="ARBA00022617"/>
    </source>
</evidence>
<comment type="cofactor">
    <cofactor evidence="1">
        <name>heme</name>
        <dbReference type="ChEBI" id="CHEBI:30413"/>
    </cofactor>
</comment>
<dbReference type="InterPro" id="IPR050121">
    <property type="entry name" value="Cytochrome_P450_monoxygenase"/>
</dbReference>
<comment type="caution">
    <text evidence="9">The sequence shown here is derived from an EMBL/GenBank/DDBJ whole genome shotgun (WGS) entry which is preliminary data.</text>
</comment>
<comment type="similarity">
    <text evidence="3">Belongs to the cytochrome P450 family.</text>
</comment>
<keyword evidence="6" id="KW-0560">Oxidoreductase</keyword>
<dbReference type="InterPro" id="IPR001128">
    <property type="entry name" value="Cyt_P450"/>
</dbReference>